<keyword evidence="2" id="KW-1133">Transmembrane helix</keyword>
<organism evidence="3 4">
    <name type="scientific">Prorocentrum cordatum</name>
    <dbReference type="NCBI Taxonomy" id="2364126"/>
    <lineage>
        <taxon>Eukaryota</taxon>
        <taxon>Sar</taxon>
        <taxon>Alveolata</taxon>
        <taxon>Dinophyceae</taxon>
        <taxon>Prorocentrales</taxon>
        <taxon>Prorocentraceae</taxon>
        <taxon>Prorocentrum</taxon>
    </lineage>
</organism>
<keyword evidence="2" id="KW-0472">Membrane</keyword>
<comment type="caution">
    <text evidence="3">The sequence shown here is derived from an EMBL/GenBank/DDBJ whole genome shotgun (WGS) entry which is preliminary data.</text>
</comment>
<feature type="region of interest" description="Disordered" evidence="1">
    <location>
        <begin position="63"/>
        <end position="104"/>
    </location>
</feature>
<keyword evidence="2" id="KW-0812">Transmembrane</keyword>
<evidence type="ECO:0000313" key="3">
    <source>
        <dbReference type="EMBL" id="CAK0841348.1"/>
    </source>
</evidence>
<keyword evidence="4" id="KW-1185">Reference proteome</keyword>
<accession>A0ABN9T8C8</accession>
<sequence>MRQEEFNWFVFQAIVAFGLLILARSYWQQFRRAWHKHGSADGSKYLLELAGVVGGPGHHGGLCGPEDFSSGAGKAERRRKGGGHKPGVAVAEGRGRGGRLRAPR</sequence>
<evidence type="ECO:0000256" key="1">
    <source>
        <dbReference type="SAM" id="MobiDB-lite"/>
    </source>
</evidence>
<dbReference type="EMBL" id="CAUYUJ010014448">
    <property type="protein sequence ID" value="CAK0841348.1"/>
    <property type="molecule type" value="Genomic_DNA"/>
</dbReference>
<evidence type="ECO:0000313" key="4">
    <source>
        <dbReference type="Proteomes" id="UP001189429"/>
    </source>
</evidence>
<proteinExistence type="predicted"/>
<feature type="non-terminal residue" evidence="3">
    <location>
        <position position="104"/>
    </location>
</feature>
<feature type="transmembrane region" description="Helical" evidence="2">
    <location>
        <begin position="6"/>
        <end position="27"/>
    </location>
</feature>
<dbReference type="Proteomes" id="UP001189429">
    <property type="component" value="Unassembled WGS sequence"/>
</dbReference>
<name>A0ABN9T8C8_9DINO</name>
<protein>
    <submittedName>
        <fullName evidence="3">Uncharacterized protein</fullName>
    </submittedName>
</protein>
<evidence type="ECO:0000256" key="2">
    <source>
        <dbReference type="SAM" id="Phobius"/>
    </source>
</evidence>
<gene>
    <name evidence="3" type="ORF">PCOR1329_LOCUS36571</name>
</gene>
<reference evidence="3" key="1">
    <citation type="submission" date="2023-10" db="EMBL/GenBank/DDBJ databases">
        <authorList>
            <person name="Chen Y."/>
            <person name="Shah S."/>
            <person name="Dougan E. K."/>
            <person name="Thang M."/>
            <person name="Chan C."/>
        </authorList>
    </citation>
    <scope>NUCLEOTIDE SEQUENCE [LARGE SCALE GENOMIC DNA]</scope>
</reference>